<dbReference type="InterPro" id="IPR011009">
    <property type="entry name" value="Kinase-like_dom_sf"/>
</dbReference>
<evidence type="ECO:0000313" key="5">
    <source>
        <dbReference type="Proteomes" id="UP000298663"/>
    </source>
</evidence>
<keyword evidence="2" id="KW-0812">Transmembrane</keyword>
<name>A0A4V5ZYY5_STECR</name>
<reference evidence="4 5" key="1">
    <citation type="journal article" date="2015" name="Genome Biol.">
        <title>Comparative genomics of Steinernema reveals deeply conserved gene regulatory networks.</title>
        <authorList>
            <person name="Dillman A.R."/>
            <person name="Macchietto M."/>
            <person name="Porter C.F."/>
            <person name="Rogers A."/>
            <person name="Williams B."/>
            <person name="Antoshechkin I."/>
            <person name="Lee M.M."/>
            <person name="Goodwin Z."/>
            <person name="Lu X."/>
            <person name="Lewis E.E."/>
            <person name="Goodrich-Blair H."/>
            <person name="Stock S.P."/>
            <person name="Adams B.J."/>
            <person name="Sternberg P.W."/>
            <person name="Mortazavi A."/>
        </authorList>
    </citation>
    <scope>NUCLEOTIDE SEQUENCE [LARGE SCALE GENOMIC DNA]</scope>
    <source>
        <strain evidence="4 5">ALL</strain>
    </source>
</reference>
<keyword evidence="2" id="KW-1133">Transmembrane helix</keyword>
<feature type="domain" description="Protein kinase" evidence="3">
    <location>
        <begin position="233"/>
        <end position="538"/>
    </location>
</feature>
<proteinExistence type="predicted"/>
<comment type="caution">
    <text evidence="4">The sequence shown here is derived from an EMBL/GenBank/DDBJ whole genome shotgun (WGS) entry which is preliminary data.</text>
</comment>
<evidence type="ECO:0000259" key="3">
    <source>
        <dbReference type="PROSITE" id="PS50011"/>
    </source>
</evidence>
<dbReference type="SMART" id="SM00220">
    <property type="entry name" value="S_TKc"/>
    <property type="match status" value="1"/>
</dbReference>
<keyword evidence="2" id="KW-0472">Membrane</keyword>
<feature type="region of interest" description="Disordered" evidence="1">
    <location>
        <begin position="772"/>
        <end position="795"/>
    </location>
</feature>
<protein>
    <recommendedName>
        <fullName evidence="3">Protein kinase domain-containing protein</fullName>
    </recommendedName>
</protein>
<dbReference type="InterPro" id="IPR000719">
    <property type="entry name" value="Prot_kinase_dom"/>
</dbReference>
<keyword evidence="5" id="KW-1185">Reference proteome</keyword>
<evidence type="ECO:0000256" key="1">
    <source>
        <dbReference type="SAM" id="MobiDB-lite"/>
    </source>
</evidence>
<feature type="transmembrane region" description="Helical" evidence="2">
    <location>
        <begin position="127"/>
        <end position="151"/>
    </location>
</feature>
<dbReference type="GO" id="GO:0005524">
    <property type="term" value="F:ATP binding"/>
    <property type="evidence" value="ECO:0007669"/>
    <property type="project" value="InterPro"/>
</dbReference>
<dbReference type="GO" id="GO:0004672">
    <property type="term" value="F:protein kinase activity"/>
    <property type="evidence" value="ECO:0007669"/>
    <property type="project" value="InterPro"/>
</dbReference>
<evidence type="ECO:0000313" key="4">
    <source>
        <dbReference type="EMBL" id="TKR65505.1"/>
    </source>
</evidence>
<dbReference type="PROSITE" id="PS50011">
    <property type="entry name" value="PROTEIN_KINASE_DOM"/>
    <property type="match status" value="1"/>
</dbReference>
<dbReference type="Pfam" id="PF00069">
    <property type="entry name" value="Pkinase"/>
    <property type="match status" value="1"/>
</dbReference>
<organism evidence="4 5">
    <name type="scientific">Steinernema carpocapsae</name>
    <name type="common">Entomopathogenic nematode</name>
    <dbReference type="NCBI Taxonomy" id="34508"/>
    <lineage>
        <taxon>Eukaryota</taxon>
        <taxon>Metazoa</taxon>
        <taxon>Ecdysozoa</taxon>
        <taxon>Nematoda</taxon>
        <taxon>Chromadorea</taxon>
        <taxon>Rhabditida</taxon>
        <taxon>Tylenchina</taxon>
        <taxon>Panagrolaimomorpha</taxon>
        <taxon>Strongyloidoidea</taxon>
        <taxon>Steinernematidae</taxon>
        <taxon>Steinernema</taxon>
    </lineage>
</organism>
<sequence length="795" mass="92232">MLGAANGDARSLPSRRLCLARSKPSPSANPHFNESFIRRTVASSKMTKRRANLMTAAFLALLCISIVAESTSDWERNHRNVFDPKFECFHIGNLSVFFAKPGEPPPGVFLFSSYKIRVSTWLSYLKLFFAFLAMCSTVGFLIYAIRTYIYFMLVNSKKRKTLETFVFKSNKTIDQESWRWTKVKKRAEVEKNEAKRVETFKATRKELRKRKLEFWKSMDVKTKINDGATFSNYVVKRKIAEGGFGKVYEVQDVNGNLYAMKVEPLTTLVYGIKQDLEVLYALRDTGGDIRFCKVFDSGVKHDLKYMVMTILGPPLQNFFIRHKKEHFPLGCVVDLAKQTLESVEALHNAGYVHRDLKAENWVLGNVNSDIHEQRKVYLIDFGAVYKFLCPSCERKRGRQQKTHTASYEIRSLGSSLRKTHNSSFEVKPLIITYDDYFEKYFGEGGKRIPDKLPDHLIKVDDDTFEDFGLFFNADLHRIPQVYVREVTHTFLKEKKIDEQFAKLKEALTPSQLKHVTSSLPHLPNGRFFSREVLREPQMSGLKLKLLQFFNSEGQVLPELVKVENVEIDAALPKFAAFFDLNEKLNKRQLYNRVDLETALRFCDAEDLVRARVKKCERILKRNRCGHFSEQHGNDALPYVKPSRNELAVSPYTMYYCALARSFVKPYGRKDDLESWLFSIVDWTSTVPWKRIDDDIGMTKMKLASRWDSARRDFFDRCPPEFEEILIYIDSLDFHEKPDYTYIYDVLEKIIRVNKLKYLPLTTIDHKEALPRQHYASTTGSDKPKPRDAGITQKAT</sequence>
<dbReference type="STRING" id="34508.A0A4V5ZYY5"/>
<reference evidence="4 5" key="2">
    <citation type="journal article" date="2019" name="G3 (Bethesda)">
        <title>Hybrid Assembly of the Genome of the Entomopathogenic Nematode Steinernema carpocapsae Identifies the X-Chromosome.</title>
        <authorList>
            <person name="Serra L."/>
            <person name="Macchietto M."/>
            <person name="Macias-Munoz A."/>
            <person name="McGill C.J."/>
            <person name="Rodriguez I.M."/>
            <person name="Rodriguez B."/>
            <person name="Murad R."/>
            <person name="Mortazavi A."/>
        </authorList>
    </citation>
    <scope>NUCLEOTIDE SEQUENCE [LARGE SCALE GENOMIC DNA]</scope>
    <source>
        <strain evidence="4 5">ALL</strain>
    </source>
</reference>
<dbReference type="EMBL" id="AZBU02000009">
    <property type="protein sequence ID" value="TKR65505.1"/>
    <property type="molecule type" value="Genomic_DNA"/>
</dbReference>
<dbReference type="OrthoDB" id="2687620at2759"/>
<dbReference type="InterPro" id="IPR050235">
    <property type="entry name" value="CK1_Ser-Thr_kinase"/>
</dbReference>
<gene>
    <name evidence="4" type="ORF">L596_025900</name>
</gene>
<dbReference type="PANTHER" id="PTHR11909">
    <property type="entry name" value="CASEIN KINASE-RELATED"/>
    <property type="match status" value="1"/>
</dbReference>
<dbReference type="Proteomes" id="UP000298663">
    <property type="component" value="Unassembled WGS sequence"/>
</dbReference>
<dbReference type="Gene3D" id="1.10.510.10">
    <property type="entry name" value="Transferase(Phosphotransferase) domain 1"/>
    <property type="match status" value="2"/>
</dbReference>
<dbReference type="SUPFAM" id="SSF56112">
    <property type="entry name" value="Protein kinase-like (PK-like)"/>
    <property type="match status" value="2"/>
</dbReference>
<dbReference type="AlphaFoldDB" id="A0A4V5ZYY5"/>
<accession>A0A4V5ZYY5</accession>
<evidence type="ECO:0000256" key="2">
    <source>
        <dbReference type="SAM" id="Phobius"/>
    </source>
</evidence>